<reference evidence="2 3" key="1">
    <citation type="submission" date="2021-03" db="EMBL/GenBank/DDBJ databases">
        <title>Sequencing the genomes of 1000 actinobacteria strains.</title>
        <authorList>
            <person name="Klenk H.-P."/>
        </authorList>
    </citation>
    <scope>NUCLEOTIDE SEQUENCE [LARGE SCALE GENOMIC DNA]</scope>
    <source>
        <strain evidence="2 3">DSM 45510</strain>
    </source>
</reference>
<proteinExistence type="predicted"/>
<evidence type="ECO:0008006" key="4">
    <source>
        <dbReference type="Google" id="ProtNLM"/>
    </source>
</evidence>
<organism evidence="2 3">
    <name type="scientific">Amycolatopsis magusensis</name>
    <dbReference type="NCBI Taxonomy" id="882444"/>
    <lineage>
        <taxon>Bacteria</taxon>
        <taxon>Bacillati</taxon>
        <taxon>Actinomycetota</taxon>
        <taxon>Actinomycetes</taxon>
        <taxon>Pseudonocardiales</taxon>
        <taxon>Pseudonocardiaceae</taxon>
        <taxon>Amycolatopsis</taxon>
    </lineage>
</organism>
<protein>
    <recommendedName>
        <fullName evidence="4">Amidoligase enzyme</fullName>
    </recommendedName>
</protein>
<evidence type="ECO:0000313" key="3">
    <source>
        <dbReference type="Proteomes" id="UP000741013"/>
    </source>
</evidence>
<dbReference type="Proteomes" id="UP000741013">
    <property type="component" value="Unassembled WGS sequence"/>
</dbReference>
<evidence type="ECO:0000313" key="2">
    <source>
        <dbReference type="EMBL" id="MBP2183093.1"/>
    </source>
</evidence>
<dbReference type="EMBL" id="JAGGMS010000001">
    <property type="protein sequence ID" value="MBP2183093.1"/>
    <property type="molecule type" value="Genomic_DNA"/>
</dbReference>
<dbReference type="RefSeq" id="WP_209666304.1">
    <property type="nucleotide sequence ID" value="NZ_JAGGMS010000001.1"/>
</dbReference>
<accession>A0ABS4PUI9</accession>
<feature type="region of interest" description="Disordered" evidence="1">
    <location>
        <begin position="69"/>
        <end position="94"/>
    </location>
</feature>
<evidence type="ECO:0000256" key="1">
    <source>
        <dbReference type="SAM" id="MobiDB-lite"/>
    </source>
</evidence>
<keyword evidence="3" id="KW-1185">Reference proteome</keyword>
<gene>
    <name evidence="2" type="ORF">JOM49_004619</name>
</gene>
<comment type="caution">
    <text evidence="2">The sequence shown here is derived from an EMBL/GenBank/DDBJ whole genome shotgun (WGS) entry which is preliminary data.</text>
</comment>
<sequence length="505" mass="54980">MSETSIRTIADLARAGFEIARQSLTQVDYEVHHVAARPGYLHELALSPDSVFVETLCSAANGGGVVIGTRTRAATEGPSQDSAEGPRGGARPEPLTEGWLFRDTALPNPTFIYESARTFEGLVVIDRLATEAQDWHGIAVRDLTKEISEVATRVAGAPLLTLQCPAQLPTVVKTRGHDLRTRKESPSPCSSLAVRFSIALPDASAERRLELGDRLRALCEDYGFGFWIADTRPGHRPGNWFEVCRDVRRTGPATGSKPMSTCLPLTCAGPARIGSTHAIIAFLQRYPQVGVAGCTGTSLDDLAFIHFQLSIEGVTAERLNKILTKLLSADTVPSRPHELLRKLFFRLGLHAIPDEPADRDRTHPASDYQTFLGPAFDYRPPVAGEIMAVWVSWRIAFSGDGLAAPLDCLHGALREVLGEDAAAVSVEYLICRATEQSVVRGKGKLGVPRAVVERFGGTGVERGESRMCALLEDAWKHQADQSEVDGIAELTVAWREAWLGHWTYS</sequence>
<name>A0ABS4PUI9_9PSEU</name>